<dbReference type="Pfam" id="PF04471">
    <property type="entry name" value="Mrr_cat"/>
    <property type="match status" value="1"/>
</dbReference>
<dbReference type="Pfam" id="PF20720">
    <property type="entry name" value="nSTAND3"/>
    <property type="match status" value="1"/>
</dbReference>
<dbReference type="GO" id="GO:0004519">
    <property type="term" value="F:endonuclease activity"/>
    <property type="evidence" value="ECO:0007669"/>
    <property type="project" value="UniProtKB-KW"/>
</dbReference>
<dbReference type="InterPro" id="IPR027417">
    <property type="entry name" value="P-loop_NTPase"/>
</dbReference>
<protein>
    <submittedName>
        <fullName evidence="4">Restriction endonuclease</fullName>
    </submittedName>
</protein>
<name>T0H030_9LEPT</name>
<dbReference type="SUPFAM" id="SSF52540">
    <property type="entry name" value="P-loop containing nucleoside triphosphate hydrolases"/>
    <property type="match status" value="2"/>
</dbReference>
<dbReference type="GO" id="GO:0009307">
    <property type="term" value="P:DNA restriction-modification system"/>
    <property type="evidence" value="ECO:0007669"/>
    <property type="project" value="InterPro"/>
</dbReference>
<dbReference type="InterPro" id="IPR007560">
    <property type="entry name" value="Restrct_endonuc_IV_Mrr"/>
</dbReference>
<feature type="domain" description="Novel STAND NTPase 3" evidence="3">
    <location>
        <begin position="174"/>
        <end position="331"/>
    </location>
</feature>
<gene>
    <name evidence="4" type="ORF">LEP1GSC059_3321</name>
</gene>
<dbReference type="Proteomes" id="UP000015442">
    <property type="component" value="Unassembled WGS sequence"/>
</dbReference>
<evidence type="ECO:0000313" key="5">
    <source>
        <dbReference type="Proteomes" id="UP000015442"/>
    </source>
</evidence>
<evidence type="ECO:0000313" key="4">
    <source>
        <dbReference type="EMBL" id="EQA72871.1"/>
    </source>
</evidence>
<evidence type="ECO:0000259" key="2">
    <source>
        <dbReference type="Pfam" id="PF04471"/>
    </source>
</evidence>
<evidence type="ECO:0000256" key="1">
    <source>
        <dbReference type="SAM" id="MobiDB-lite"/>
    </source>
</evidence>
<proteinExistence type="predicted"/>
<feature type="compositionally biased region" description="Acidic residues" evidence="1">
    <location>
        <begin position="723"/>
        <end position="739"/>
    </location>
</feature>
<dbReference type="AlphaFoldDB" id="T0H030"/>
<organism evidence="4 5">
    <name type="scientific">Leptospira noguchii serovar Panama str. CZ214</name>
    <dbReference type="NCBI Taxonomy" id="1001595"/>
    <lineage>
        <taxon>Bacteria</taxon>
        <taxon>Pseudomonadati</taxon>
        <taxon>Spirochaetota</taxon>
        <taxon>Spirochaetia</taxon>
        <taxon>Leptospirales</taxon>
        <taxon>Leptospiraceae</taxon>
        <taxon>Leptospira</taxon>
    </lineage>
</organism>
<sequence>MQYSFESINDKEFEILAIDILSKYFNIRIERFKSGKDQGVDGRFFSSDNQEIIIQCKHYYKSGFKLLFRKLKSDEIKSIQKLSPKRYILLTSTQLSKQNKQKIFHLLSPYIESEKDIFGNEDLNDLLSKYSDIERKHYKLWISSTNVLQTIMNNALVGRSKFKLDEISVFLPKYAETKDHAKAIQKLEKNRVLILTGEAGIGKTTLADQISFLYAKNGYEFVYIDNAISEAESIYFEGKNQIFYFDDFLGRNYLEALEKKEDSKILNFIKRIHSSNDKYFILTSRTAILKQGKELSDLFHIDNIGKNEYELHISNYSAIDKAKILYNHIWHSLLHESFVSEFYIDFRYLKVIKHKNFNPRLIAFITDFHKVANIKNESYWEYIKNMLNNPKELWDNIFNLQFDSFARLIPCLIVFNGGSISEKELKEAYFKIVHLEKLNVSASFDHNYEKVIRITVGSITNRIIEPSGKITYELFNPSVADFILDRLSDNEAFISNIYLSLKTAKSIRTLFNLRHSGSIDERIIESIFVQLIENRNGIPNYEFDAYLVFYLLMNGFTYFLQSKAAIQLIEIISMTEIENIDAKIQIMSYAIGKKIITGVNKTHLLFYENYIDEYDSPEELKALVTILKKLNDFDTSKLMSKIREKTFDFWMYNITQSVLDDGILDDYKTEEESDEACDTVIQYLKDESMALNIHFSDNELNRLLSRCDLDKILERNLKAREVDDTESENNADENQEDSDNGIIDLFERT</sequence>
<dbReference type="GO" id="GO:0003677">
    <property type="term" value="F:DNA binding"/>
    <property type="evidence" value="ECO:0007669"/>
    <property type="project" value="InterPro"/>
</dbReference>
<keyword evidence="4" id="KW-0378">Hydrolase</keyword>
<accession>T0H030</accession>
<feature type="domain" description="Restriction endonuclease type IV Mrr" evidence="2">
    <location>
        <begin position="7"/>
        <end position="61"/>
    </location>
</feature>
<reference evidence="4 5" key="1">
    <citation type="submission" date="2013-05" db="EMBL/GenBank/DDBJ databases">
        <authorList>
            <person name="Harkins D.M."/>
            <person name="Durkin A.S."/>
            <person name="Brinkac L.M."/>
            <person name="Haft D.H."/>
            <person name="Selengut J.D."/>
            <person name="Sanka R."/>
            <person name="DePew J."/>
            <person name="Purushe J."/>
            <person name="Hartskeerl R.A."/>
            <person name="Ahmed A."/>
            <person name="van der Linden H."/>
            <person name="Goris M.G.A."/>
            <person name="Vinetz J.M."/>
            <person name="Sutton G.G."/>
            <person name="Nierman W.C."/>
            <person name="Fouts D.E."/>
        </authorList>
    </citation>
    <scope>NUCLEOTIDE SEQUENCE [LARGE SCALE GENOMIC DNA]</scope>
    <source>
        <strain evidence="4 5">CZ214</strain>
    </source>
</reference>
<keyword evidence="4" id="KW-0540">Nuclease</keyword>
<comment type="caution">
    <text evidence="4">The sequence shown here is derived from an EMBL/GenBank/DDBJ whole genome shotgun (WGS) entry which is preliminary data.</text>
</comment>
<dbReference type="RefSeq" id="WP_017214218.1">
    <property type="nucleotide sequence ID" value="NZ_AKWY02000012.1"/>
</dbReference>
<dbReference type="InterPro" id="IPR049050">
    <property type="entry name" value="nSTAND3"/>
</dbReference>
<feature type="region of interest" description="Disordered" evidence="1">
    <location>
        <begin position="722"/>
        <end position="743"/>
    </location>
</feature>
<keyword evidence="4" id="KW-0255">Endonuclease</keyword>
<dbReference type="EMBL" id="AKWY02000012">
    <property type="protein sequence ID" value="EQA72871.1"/>
    <property type="molecule type" value="Genomic_DNA"/>
</dbReference>
<evidence type="ECO:0000259" key="3">
    <source>
        <dbReference type="Pfam" id="PF20720"/>
    </source>
</evidence>
<dbReference type="GeneID" id="23200922"/>
<dbReference type="Gene3D" id="3.40.50.300">
    <property type="entry name" value="P-loop containing nucleotide triphosphate hydrolases"/>
    <property type="match status" value="1"/>
</dbReference>